<evidence type="ECO:0000256" key="2">
    <source>
        <dbReference type="SAM" id="SignalP"/>
    </source>
</evidence>
<comment type="caution">
    <text evidence="3">The sequence shown here is derived from an EMBL/GenBank/DDBJ whole genome shotgun (WGS) entry which is preliminary data.</text>
</comment>
<evidence type="ECO:0000256" key="1">
    <source>
        <dbReference type="SAM" id="MobiDB-lite"/>
    </source>
</evidence>
<proteinExistence type="predicted"/>
<keyword evidence="2" id="KW-0732">Signal</keyword>
<sequence>MSAVARVALVAAVVAAAAPRRGDGWARVLDALDASIDRLGPPADGAAALRGGLWAPTTTVLVFDGRAYVAGDFLARSEKCVKHVAFLASLCAAGAPLRNVAYDFHSGSSGTDAGGNRGLPPLVIAKRGGFRQKGILIPNPYYGSLARDWNATRAAILARGRATPWASRRAQAFWRGRIISHDASNNLSDALKCEYEYGNHARLAAAALSFRRPDAVDVKCTTAAATDCRPRDAVARPCAALPYTADMARVAREPTLIAGDAPVDRADYSAYRYVLNLPGATTGSYSKNLNHLWALGAVVMLWDAPFVEWCGFASRARARNPAAQRLPAVLAEFHLRNDKRCRANLDAADPAGAPRAREPVAPDAPGLPAATPRSCAARTPPRTAPGCAALLERAERACNGTARG</sequence>
<evidence type="ECO:0000313" key="4">
    <source>
        <dbReference type="Proteomes" id="UP001363151"/>
    </source>
</evidence>
<feature type="signal peptide" evidence="2">
    <location>
        <begin position="1"/>
        <end position="24"/>
    </location>
</feature>
<dbReference type="EMBL" id="JBBJCI010000362">
    <property type="protein sequence ID" value="KAK7233330.1"/>
    <property type="molecule type" value="Genomic_DNA"/>
</dbReference>
<name>A0ABR1FM56_AURAN</name>
<evidence type="ECO:0000313" key="3">
    <source>
        <dbReference type="EMBL" id="KAK7233330.1"/>
    </source>
</evidence>
<gene>
    <name evidence="3" type="ORF">SO694_00109091</name>
</gene>
<feature type="region of interest" description="Disordered" evidence="1">
    <location>
        <begin position="348"/>
        <end position="381"/>
    </location>
</feature>
<protein>
    <recommendedName>
        <fullName evidence="5">Glycosyl transferase CAP10 domain-containing protein</fullName>
    </recommendedName>
</protein>
<reference evidence="3 4" key="1">
    <citation type="submission" date="2024-03" db="EMBL/GenBank/DDBJ databases">
        <title>Aureococcus anophagefferens CCMP1851 and Kratosvirus quantuckense: Draft genome of a second virus-susceptible host strain in the model system.</title>
        <authorList>
            <person name="Chase E."/>
            <person name="Truchon A.R."/>
            <person name="Schepens W."/>
            <person name="Wilhelm S.W."/>
        </authorList>
    </citation>
    <scope>NUCLEOTIDE SEQUENCE [LARGE SCALE GENOMIC DNA]</scope>
    <source>
        <strain evidence="3 4">CCMP1851</strain>
    </source>
</reference>
<evidence type="ECO:0008006" key="5">
    <source>
        <dbReference type="Google" id="ProtNLM"/>
    </source>
</evidence>
<organism evidence="3 4">
    <name type="scientific">Aureococcus anophagefferens</name>
    <name type="common">Harmful bloom alga</name>
    <dbReference type="NCBI Taxonomy" id="44056"/>
    <lineage>
        <taxon>Eukaryota</taxon>
        <taxon>Sar</taxon>
        <taxon>Stramenopiles</taxon>
        <taxon>Ochrophyta</taxon>
        <taxon>Pelagophyceae</taxon>
        <taxon>Pelagomonadales</taxon>
        <taxon>Pelagomonadaceae</taxon>
        <taxon>Aureococcus</taxon>
    </lineage>
</organism>
<keyword evidence="4" id="KW-1185">Reference proteome</keyword>
<feature type="chain" id="PRO_5046466278" description="Glycosyl transferase CAP10 domain-containing protein" evidence="2">
    <location>
        <begin position="25"/>
        <end position="404"/>
    </location>
</feature>
<dbReference type="Proteomes" id="UP001363151">
    <property type="component" value="Unassembled WGS sequence"/>
</dbReference>
<accession>A0ABR1FM56</accession>